<feature type="repeat" description="ANK" evidence="3">
    <location>
        <begin position="309"/>
        <end position="331"/>
    </location>
</feature>
<feature type="domain" description="SPX" evidence="4">
    <location>
        <begin position="4"/>
        <end position="148"/>
    </location>
</feature>
<dbReference type="PROSITE" id="PS50088">
    <property type="entry name" value="ANK_REPEAT"/>
    <property type="match status" value="4"/>
</dbReference>
<dbReference type="EMBL" id="HF936670">
    <property type="protein sequence ID" value="CCX34942.1"/>
    <property type="molecule type" value="Genomic_DNA"/>
</dbReference>
<feature type="repeat" description="ANK" evidence="3">
    <location>
        <begin position="343"/>
        <end position="375"/>
    </location>
</feature>
<evidence type="ECO:0000256" key="3">
    <source>
        <dbReference type="PROSITE-ProRule" id="PRU00023"/>
    </source>
</evidence>
<evidence type="ECO:0000256" key="1">
    <source>
        <dbReference type="ARBA" id="ARBA00022737"/>
    </source>
</evidence>
<dbReference type="eggNOG" id="KOG1161">
    <property type="taxonomic scope" value="Eukaryota"/>
</dbReference>
<dbReference type="GO" id="GO:0006629">
    <property type="term" value="P:lipid metabolic process"/>
    <property type="evidence" value="ECO:0007669"/>
    <property type="project" value="InterPro"/>
</dbReference>
<dbReference type="PROSITE" id="PS51382">
    <property type="entry name" value="SPX"/>
    <property type="match status" value="1"/>
</dbReference>
<dbReference type="CDD" id="cd14483">
    <property type="entry name" value="SPX_PHO81_NUC-2_like"/>
    <property type="match status" value="1"/>
</dbReference>
<dbReference type="InterPro" id="IPR057506">
    <property type="entry name" value="C2_GPCPD1"/>
</dbReference>
<dbReference type="eggNOG" id="KOG2421">
    <property type="taxonomic scope" value="Eukaryota"/>
</dbReference>
<dbReference type="InterPro" id="IPR002110">
    <property type="entry name" value="Ankyrin_rpt"/>
</dbReference>
<dbReference type="Pfam" id="PF03105">
    <property type="entry name" value="SPX"/>
    <property type="match status" value="1"/>
</dbReference>
<dbReference type="OMA" id="LCTALNW"/>
<dbReference type="GO" id="GO:0008081">
    <property type="term" value="F:phosphoric diester hydrolase activity"/>
    <property type="evidence" value="ECO:0007669"/>
    <property type="project" value="InterPro"/>
</dbReference>
<organism evidence="6 7">
    <name type="scientific">Pyronema omphalodes (strain CBS 100304)</name>
    <name type="common">Pyronema confluens</name>
    <dbReference type="NCBI Taxonomy" id="1076935"/>
    <lineage>
        <taxon>Eukaryota</taxon>
        <taxon>Fungi</taxon>
        <taxon>Dikarya</taxon>
        <taxon>Ascomycota</taxon>
        <taxon>Pezizomycotina</taxon>
        <taxon>Pezizomycetes</taxon>
        <taxon>Pezizales</taxon>
        <taxon>Pyronemataceae</taxon>
        <taxon>Pyronema</taxon>
    </lineage>
</organism>
<reference evidence="6 7" key="1">
    <citation type="journal article" date="2013" name="PLoS Genet.">
        <title>The genome and development-dependent transcriptomes of Pyronema confluens: a window into fungal evolution.</title>
        <authorList>
            <person name="Traeger S."/>
            <person name="Altegoer F."/>
            <person name="Freitag M."/>
            <person name="Gabaldon T."/>
            <person name="Kempken F."/>
            <person name="Kumar A."/>
            <person name="Marcet-Houben M."/>
            <person name="Poggeler S."/>
            <person name="Stajich J.E."/>
            <person name="Nowrousian M."/>
        </authorList>
    </citation>
    <scope>NUCLEOTIDE SEQUENCE [LARGE SCALE GENOMIC DNA]</scope>
    <source>
        <strain evidence="7">CBS 100304</strain>
        <tissue evidence="6">Vegetative mycelium</tissue>
    </source>
</reference>
<dbReference type="InterPro" id="IPR051165">
    <property type="entry name" value="Multifunctional_ANK_Repeat"/>
</dbReference>
<dbReference type="Gene3D" id="3.20.20.190">
    <property type="entry name" value="Phosphatidylinositol (PI) phosphodiesterase"/>
    <property type="match status" value="1"/>
</dbReference>
<dbReference type="PROSITE" id="PS50297">
    <property type="entry name" value="ANK_REP_REGION"/>
    <property type="match status" value="2"/>
</dbReference>
<dbReference type="PANTHER" id="PTHR24123">
    <property type="entry name" value="ANKYRIN REPEAT-CONTAINING"/>
    <property type="match status" value="1"/>
</dbReference>
<dbReference type="STRING" id="1076935.U4LVW9"/>
<evidence type="ECO:0000313" key="7">
    <source>
        <dbReference type="Proteomes" id="UP000018144"/>
    </source>
</evidence>
<gene>
    <name evidence="6" type="ORF">PCON_04618</name>
</gene>
<dbReference type="eggNOG" id="KOG0504">
    <property type="taxonomic scope" value="Eukaryota"/>
</dbReference>
<dbReference type="InterPro" id="IPR030395">
    <property type="entry name" value="GP_PDE_dom"/>
</dbReference>
<keyword evidence="1" id="KW-0677">Repeat</keyword>
<name>U4LVW9_PYROM</name>
<protein>
    <submittedName>
        <fullName evidence="6">Similar to Ankyrin repeat protein nuc-2 acc. no. Q01317</fullName>
    </submittedName>
</protein>
<dbReference type="SMART" id="SM00248">
    <property type="entry name" value="ANK"/>
    <property type="match status" value="7"/>
</dbReference>
<dbReference type="OrthoDB" id="1577640at2759"/>
<dbReference type="Pfam" id="PF12796">
    <property type="entry name" value="Ank_2"/>
    <property type="match status" value="2"/>
</dbReference>
<feature type="repeat" description="ANK" evidence="3">
    <location>
        <begin position="408"/>
        <end position="441"/>
    </location>
</feature>
<accession>U4LVW9</accession>
<dbReference type="InterPro" id="IPR017946">
    <property type="entry name" value="PLC-like_Pdiesterase_TIM-brl"/>
</dbReference>
<keyword evidence="2 3" id="KW-0040">ANK repeat</keyword>
<dbReference type="InterPro" id="IPR004331">
    <property type="entry name" value="SPX_dom"/>
</dbReference>
<dbReference type="SUPFAM" id="SSF51695">
    <property type="entry name" value="PLC-like phosphodiesterases"/>
    <property type="match status" value="1"/>
</dbReference>
<dbReference type="Pfam" id="PF25329">
    <property type="entry name" value="C2_GDE1"/>
    <property type="match status" value="1"/>
</dbReference>
<evidence type="ECO:0000256" key="2">
    <source>
        <dbReference type="ARBA" id="ARBA00023043"/>
    </source>
</evidence>
<dbReference type="PROSITE" id="PS51704">
    <property type="entry name" value="GP_PDE"/>
    <property type="match status" value="1"/>
</dbReference>
<dbReference type="PANTHER" id="PTHR24123:SF122">
    <property type="entry name" value="PHOSPHATE SYSTEM POSITIVE REGULATORY PROTEIN PHO81"/>
    <property type="match status" value="1"/>
</dbReference>
<dbReference type="Proteomes" id="UP000018144">
    <property type="component" value="Unassembled WGS sequence"/>
</dbReference>
<dbReference type="InterPro" id="IPR036770">
    <property type="entry name" value="Ankyrin_rpt-contain_sf"/>
</dbReference>
<proteinExistence type="predicted"/>
<feature type="domain" description="GP-PDE" evidence="5">
    <location>
        <begin position="685"/>
        <end position="968"/>
    </location>
</feature>
<sequence>MRVKKFGKTIAKRQLDVPDYAASFVNYKGLKKLIKSLVAGSLNSAAGGAAYSIDAQQTLQANKATFFFRLLKLRLKTLVDKKKVIQSRGGQSSKASTTYLTLREGFQQFEHDLSKLQQFVEINATAFSKILKKWDKSSKSRTKELYISRAVEVQPCFNREVISELSDQATTSLLELEAWAEGENIEFTAAKVETARREVSRDDDDKDADIRHAVLTDNTTVLNEWINRLRTSENPDEAIQKATAVFLACIAEGAEASLNVLETSGFINFHAEDEINERNLLHEAAIVGKFKVLQVGVQNGVDVAQPDVYGRIPLHYAAMHGFVDMIQPLISVKPATIDIMDHDNYTPLIHAIAHNQLECVRVLLAAKARIDPRHEQDFIPLNLAAQYGFEEITTLLMESNASVLPDAEGLYPQHLVARSGKSSNLLLILKKYGVNLNEPDKLFQWTPIFHAASEGHLTCVRTLLENGARADVLDEKGLSAMYYAAWEGHMEVVQLLSTAGRGLGVSGPILSGPSPLSIASTPSGMGMAIDSDGIPDLSLPPPILPLRRYGHNFLENKTLVQLSFEEWGANAVHFDQDSKYPAARLTISSKSSDLIPRNLLLPLNEDSRFVSFQIDTLDTFSIDFDIYPTFGSKVLARTIALADTFRNKNSGHCVLPLFDTRLRAIGRISFEFRVINPFQGAPLEITHFATYWKATSQLDQHSSALITGSSLAGEYIRLHIQLTGDSVPVLYPQTSVSVNGLDVPVRNISFAQFQASRENNKEEVWTQILSQGVLSSAYNLLSRSFFSLEEVLQRLPPSVHIELNILHPTGKGQSQNVNHFVDTILNTVFDHARALKQSSLDLTRSIVFSSSDMNVCTALNWKQPNYPVFFSNVPALVGAVDAVGAPLYGVNNHRSVKDAVRFASGNNLMGLVCPSSLLDTVPALANSIKAAGLVLVAQDQVEEAPSMLIGVDGVLRQGVLKFEESIDM</sequence>
<dbReference type="AlphaFoldDB" id="U4LVW9"/>
<feature type="repeat" description="ANK" evidence="3">
    <location>
        <begin position="443"/>
        <end position="475"/>
    </location>
</feature>
<evidence type="ECO:0000259" key="4">
    <source>
        <dbReference type="PROSITE" id="PS51382"/>
    </source>
</evidence>
<evidence type="ECO:0000259" key="5">
    <source>
        <dbReference type="PROSITE" id="PS51704"/>
    </source>
</evidence>
<evidence type="ECO:0000313" key="6">
    <source>
        <dbReference type="EMBL" id="CCX34942.1"/>
    </source>
</evidence>
<dbReference type="SUPFAM" id="SSF48403">
    <property type="entry name" value="Ankyrin repeat"/>
    <property type="match status" value="1"/>
</dbReference>
<keyword evidence="7" id="KW-1185">Reference proteome</keyword>
<dbReference type="Gene3D" id="1.25.40.20">
    <property type="entry name" value="Ankyrin repeat-containing domain"/>
    <property type="match status" value="1"/>
</dbReference>
<dbReference type="Pfam" id="PF03009">
    <property type="entry name" value="GDPD"/>
    <property type="match status" value="1"/>
</dbReference>